<evidence type="ECO:0000313" key="1">
    <source>
        <dbReference type="EMBL" id="ACR42210.1"/>
    </source>
</evidence>
<dbReference type="AlphaFoldDB" id="C4KHZ6"/>
<dbReference type="Proteomes" id="UP000001479">
    <property type="component" value="Chromosome"/>
</dbReference>
<gene>
    <name evidence="1" type="ordered locus">M164_1610</name>
</gene>
<evidence type="ECO:0000313" key="2">
    <source>
        <dbReference type="Proteomes" id="UP000001479"/>
    </source>
</evidence>
<dbReference type="KEGG" id="sid:M164_1610"/>
<organism evidence="1 2">
    <name type="scientific">Saccharolobus islandicus (strain M.16.4 / Kamchatka #3)</name>
    <name type="common">Sulfolobus islandicus</name>
    <dbReference type="NCBI Taxonomy" id="426118"/>
    <lineage>
        <taxon>Archaea</taxon>
        <taxon>Thermoproteota</taxon>
        <taxon>Thermoprotei</taxon>
        <taxon>Sulfolobales</taxon>
        <taxon>Sulfolobaceae</taxon>
        <taxon>Saccharolobus</taxon>
    </lineage>
</organism>
<accession>C4KHZ6</accession>
<evidence type="ECO:0008006" key="3">
    <source>
        <dbReference type="Google" id="ProtNLM"/>
    </source>
</evidence>
<reference evidence="1 2" key="1">
    <citation type="journal article" date="2009" name="Proc. Natl. Acad. Sci. U.S.A.">
        <title>Biogeography of the Sulfolobus islandicus pan-genome.</title>
        <authorList>
            <person name="Reno M.L."/>
            <person name="Held N.L."/>
            <person name="Fields C.J."/>
            <person name="Burke P.V."/>
            <person name="Whitaker R.J."/>
        </authorList>
    </citation>
    <scope>NUCLEOTIDE SEQUENCE [LARGE SCALE GENOMIC DNA]</scope>
    <source>
        <strain evidence="2">M.16.4 / Kamchatka #3</strain>
    </source>
</reference>
<proteinExistence type="predicted"/>
<sequence>MEVIPRKGYTIDELANSMNDEKYRKAEEFYKFLISITKCSNGVLTIERKKLIDIAAAYMECSPIEAYVIIRKMHNYGWIKTLDKDYIIVNLEKKI</sequence>
<protein>
    <recommendedName>
        <fullName evidence="3">Plasmid pARN4</fullName>
    </recommendedName>
</protein>
<dbReference type="RefSeq" id="WP_012735990.1">
    <property type="nucleotide sequence ID" value="NC_012726.1"/>
</dbReference>
<dbReference type="GeneID" id="84061925"/>
<dbReference type="HOGENOM" id="CLU_2366346_0_0_2"/>
<dbReference type="EMBL" id="CP001402">
    <property type="protein sequence ID" value="ACR42210.1"/>
    <property type="molecule type" value="Genomic_DNA"/>
</dbReference>
<name>C4KHZ6_SACI6</name>